<gene>
    <name evidence="3" type="ORF">KSP40_PGU015397</name>
</gene>
<feature type="region of interest" description="Disordered" evidence="1">
    <location>
        <begin position="1"/>
        <end position="103"/>
    </location>
</feature>
<comment type="caution">
    <text evidence="3">The sequence shown here is derived from an EMBL/GenBank/DDBJ whole genome shotgun (WGS) entry which is preliminary data.</text>
</comment>
<evidence type="ECO:0000259" key="2">
    <source>
        <dbReference type="Pfam" id="PF17778"/>
    </source>
</evidence>
<keyword evidence="4" id="KW-1185">Reference proteome</keyword>
<evidence type="ECO:0000256" key="1">
    <source>
        <dbReference type="SAM" id="MobiDB-lite"/>
    </source>
</evidence>
<dbReference type="Proteomes" id="UP001412067">
    <property type="component" value="Unassembled WGS sequence"/>
</dbReference>
<evidence type="ECO:0000313" key="3">
    <source>
        <dbReference type="EMBL" id="KAK8938083.1"/>
    </source>
</evidence>
<organism evidence="3 4">
    <name type="scientific">Platanthera guangdongensis</name>
    <dbReference type="NCBI Taxonomy" id="2320717"/>
    <lineage>
        <taxon>Eukaryota</taxon>
        <taxon>Viridiplantae</taxon>
        <taxon>Streptophyta</taxon>
        <taxon>Embryophyta</taxon>
        <taxon>Tracheophyta</taxon>
        <taxon>Spermatophyta</taxon>
        <taxon>Magnoliopsida</taxon>
        <taxon>Liliopsida</taxon>
        <taxon>Asparagales</taxon>
        <taxon>Orchidaceae</taxon>
        <taxon>Orchidoideae</taxon>
        <taxon>Orchideae</taxon>
        <taxon>Orchidinae</taxon>
        <taxon>Platanthera</taxon>
    </lineage>
</organism>
<reference evidence="3 4" key="1">
    <citation type="journal article" date="2022" name="Nat. Plants">
        <title>Genomes of leafy and leafless Platanthera orchids illuminate the evolution of mycoheterotrophy.</title>
        <authorList>
            <person name="Li M.H."/>
            <person name="Liu K.W."/>
            <person name="Li Z."/>
            <person name="Lu H.C."/>
            <person name="Ye Q.L."/>
            <person name="Zhang D."/>
            <person name="Wang J.Y."/>
            <person name="Li Y.F."/>
            <person name="Zhong Z.M."/>
            <person name="Liu X."/>
            <person name="Yu X."/>
            <person name="Liu D.K."/>
            <person name="Tu X.D."/>
            <person name="Liu B."/>
            <person name="Hao Y."/>
            <person name="Liao X.Y."/>
            <person name="Jiang Y.T."/>
            <person name="Sun W.H."/>
            <person name="Chen J."/>
            <person name="Chen Y.Q."/>
            <person name="Ai Y."/>
            <person name="Zhai J.W."/>
            <person name="Wu S.S."/>
            <person name="Zhou Z."/>
            <person name="Hsiao Y.Y."/>
            <person name="Wu W.L."/>
            <person name="Chen Y.Y."/>
            <person name="Lin Y.F."/>
            <person name="Hsu J.L."/>
            <person name="Li C.Y."/>
            <person name="Wang Z.W."/>
            <person name="Zhao X."/>
            <person name="Zhong W.Y."/>
            <person name="Ma X.K."/>
            <person name="Ma L."/>
            <person name="Huang J."/>
            <person name="Chen G.Z."/>
            <person name="Huang M.Z."/>
            <person name="Huang L."/>
            <person name="Peng D.H."/>
            <person name="Luo Y.B."/>
            <person name="Zou S.Q."/>
            <person name="Chen S.P."/>
            <person name="Lan S."/>
            <person name="Tsai W.C."/>
            <person name="Van de Peer Y."/>
            <person name="Liu Z.J."/>
        </authorList>
    </citation>
    <scope>NUCLEOTIDE SEQUENCE [LARGE SCALE GENOMIC DNA]</scope>
    <source>
        <tissue evidence="3">Flower</tissue>
    </source>
</reference>
<evidence type="ECO:0000313" key="4">
    <source>
        <dbReference type="Proteomes" id="UP001412067"/>
    </source>
</evidence>
<feature type="domain" description="LACTB2 winged helix" evidence="2">
    <location>
        <begin position="154"/>
        <end position="186"/>
    </location>
</feature>
<name>A0ABR2LDV4_9ASPA</name>
<dbReference type="PANTHER" id="PTHR23131:SF0">
    <property type="entry name" value="ENDORIBONUCLEASE LACTB2"/>
    <property type="match status" value="1"/>
</dbReference>
<feature type="compositionally biased region" description="Polar residues" evidence="1">
    <location>
        <begin position="87"/>
        <end position="99"/>
    </location>
</feature>
<feature type="compositionally biased region" description="Basic and acidic residues" evidence="1">
    <location>
        <begin position="42"/>
        <end position="52"/>
    </location>
</feature>
<proteinExistence type="predicted"/>
<protein>
    <recommendedName>
        <fullName evidence="2">LACTB2 winged helix domain-containing protein</fullName>
    </recommendedName>
</protein>
<dbReference type="Gene3D" id="1.10.10.10">
    <property type="entry name" value="Winged helix-like DNA-binding domain superfamily/Winged helix DNA-binding domain"/>
    <property type="match status" value="1"/>
</dbReference>
<feature type="compositionally biased region" description="Basic and acidic residues" evidence="1">
    <location>
        <begin position="73"/>
        <end position="85"/>
    </location>
</feature>
<dbReference type="InterPro" id="IPR041516">
    <property type="entry name" value="LACTB2_WH"/>
</dbReference>
<accession>A0ABR2LDV4</accession>
<sequence length="250" mass="28716">MEDVPGRGFPSQEERTMRGKQKRSGFHRTESVVRKKFKDRRRRSDCFMEGRWWRPSKQPAVERRPPDNLIGRAAEDGGGNRERRSAVRSTESPDKQNYGSAVLDITSGGNMKNKLQFLKRSSSTYLLLGQCIYFRHRRDREQEILKAIKNGAETLYDIVANVYANVDIKLWFAASSNVRLHVEHLAYQDMLPKRTSNLAIRNSLYEQFKLPASSVRAIQQSGFVFLLPTYEQSYSLGSSSCFQRTSNPAV</sequence>
<dbReference type="EMBL" id="JBBWWR010000021">
    <property type="protein sequence ID" value="KAK8938083.1"/>
    <property type="molecule type" value="Genomic_DNA"/>
</dbReference>
<dbReference type="PANTHER" id="PTHR23131">
    <property type="entry name" value="ENDORIBONUCLEASE LACTB2"/>
    <property type="match status" value="1"/>
</dbReference>
<dbReference type="Pfam" id="PF17778">
    <property type="entry name" value="WHD_BLACT"/>
    <property type="match status" value="1"/>
</dbReference>
<dbReference type="InterPro" id="IPR050662">
    <property type="entry name" value="Sec-metab_biosynth-thioest"/>
</dbReference>
<dbReference type="InterPro" id="IPR036388">
    <property type="entry name" value="WH-like_DNA-bd_sf"/>
</dbReference>